<dbReference type="GO" id="GO:0003779">
    <property type="term" value="F:actin binding"/>
    <property type="evidence" value="ECO:0000318"/>
    <property type="project" value="GO_Central"/>
</dbReference>
<dbReference type="InterPro" id="IPR006599">
    <property type="entry name" value="CARP_motif"/>
</dbReference>
<dbReference type="PANTHER" id="PTHR10652:SF22">
    <property type="entry name" value="ADENYLYL CYCLASE-ASSOCIATED PROTEIN"/>
    <property type="match status" value="1"/>
</dbReference>
<dbReference type="InterPro" id="IPR036223">
    <property type="entry name" value="CAP_C_sf"/>
</dbReference>
<dbReference type="InterPro" id="IPR018106">
    <property type="entry name" value="CAP_CS_N"/>
</dbReference>
<dbReference type="Gene3D" id="1.25.40.330">
    <property type="entry name" value="Adenylate cyclase-associated CAP, N-terminal domain"/>
    <property type="match status" value="1"/>
</dbReference>
<evidence type="ECO:0000256" key="1">
    <source>
        <dbReference type="ARBA" id="ARBA00007659"/>
    </source>
</evidence>
<reference evidence="4 5" key="1">
    <citation type="journal article" date="2017" name="Nat. Commun.">
        <title>Genome assembly with in vitro proximity ligation data and whole-genome triplication in lettuce.</title>
        <authorList>
            <person name="Reyes-Chin-Wo S."/>
            <person name="Wang Z."/>
            <person name="Yang X."/>
            <person name="Kozik A."/>
            <person name="Arikit S."/>
            <person name="Song C."/>
            <person name="Xia L."/>
            <person name="Froenicke L."/>
            <person name="Lavelle D.O."/>
            <person name="Truco M.J."/>
            <person name="Xia R."/>
            <person name="Zhu S."/>
            <person name="Xu C."/>
            <person name="Xu H."/>
            <person name="Xu X."/>
            <person name="Cox K."/>
            <person name="Korf I."/>
            <person name="Meyers B.C."/>
            <person name="Michelmore R.W."/>
        </authorList>
    </citation>
    <scope>NUCLEOTIDE SEQUENCE [LARGE SCALE GENOMIC DNA]</scope>
    <source>
        <strain evidence="5">cv. Salinas</strain>
        <tissue evidence="4">Seedlings</tissue>
    </source>
</reference>
<feature type="region of interest" description="Disordered" evidence="2">
    <location>
        <begin position="250"/>
        <end position="284"/>
    </location>
</feature>
<evidence type="ECO:0000313" key="4">
    <source>
        <dbReference type="EMBL" id="KAJ0197491.1"/>
    </source>
</evidence>
<dbReference type="PROSITE" id="PS51329">
    <property type="entry name" value="C_CAP_COFACTOR_C"/>
    <property type="match status" value="1"/>
</dbReference>
<feature type="domain" description="C-CAP/cofactor C-like" evidence="3">
    <location>
        <begin position="338"/>
        <end position="475"/>
    </location>
</feature>
<dbReference type="EMBL" id="NBSK02000007">
    <property type="protein sequence ID" value="KAJ0197491.1"/>
    <property type="molecule type" value="Genomic_DNA"/>
</dbReference>
<evidence type="ECO:0000259" key="3">
    <source>
        <dbReference type="PROSITE" id="PS51329"/>
    </source>
</evidence>
<dbReference type="FunFam" id="2.160.20.70:FF:000006">
    <property type="entry name" value="Adenylyl cyclase-associated protein"/>
    <property type="match status" value="1"/>
</dbReference>
<dbReference type="InterPro" id="IPR017901">
    <property type="entry name" value="C-CAP_CF_C-like"/>
</dbReference>
<sequence>MDEKLIQRLESAIARLESLSPGSKPPSGTLDAVSAASEPSIVAYDDLLVEYVVKVSLAAEKIGGQVHDITIVLSQAFATQKELLMKIKQTQKPDGGGMTEFLKPLNDKLAQANNMSEGKRSDFFNHLKAASESLSALIWIAYTGKGCGKQKLLLLTSYFPIFNINLASKQQLFALIFSGMSMPIGHVEECWQSAEFYNNKVLVEYKNKDPYHVEWAKALKELYVPGLRDYVKAHYPLGPLWSTTGAVVSAPKSAQPSAPNPPSASLANLASSSSSRPKQGQGMAAVFQEISSKPVTSGLRKVTDDMKTKNRKDRAGFVSSGENEVQKSAPKTAAKTGPPKLELVMGRKWVVENQIGVKDLLIDDCDPKQTVYIFGCKDSVLQIKGKVNNITVDKCTKMGVLFTDVVAAFETVNCSSIEVQCQGAAPTISIDNTAGCQLYLSRESLETSITTAKATEVNVMVPSSDPDADLAEHPLPQQYIHTYQDGNFVTNPVSHSGG</sequence>
<dbReference type="Gene3D" id="2.160.20.70">
    <property type="match status" value="1"/>
</dbReference>
<dbReference type="InterPro" id="IPR036222">
    <property type="entry name" value="CAP_N_sf"/>
</dbReference>
<dbReference type="GO" id="GO:0019933">
    <property type="term" value="P:cAMP-mediated signaling"/>
    <property type="evidence" value="ECO:0000318"/>
    <property type="project" value="GO_Central"/>
</dbReference>
<keyword evidence="5" id="KW-1185">Reference proteome</keyword>
<feature type="region of interest" description="Disordered" evidence="2">
    <location>
        <begin position="298"/>
        <end position="337"/>
    </location>
</feature>
<dbReference type="InterPro" id="IPR001837">
    <property type="entry name" value="Adenylate_cyclase-assoc_CAP"/>
</dbReference>
<dbReference type="SMART" id="SM00673">
    <property type="entry name" value="CARP"/>
    <property type="match status" value="2"/>
</dbReference>
<protein>
    <recommendedName>
        <fullName evidence="3">C-CAP/cofactor C-like domain-containing protein</fullName>
    </recommendedName>
</protein>
<dbReference type="AlphaFoldDB" id="A0A9R1V0Y0"/>
<evidence type="ECO:0000256" key="2">
    <source>
        <dbReference type="SAM" id="MobiDB-lite"/>
    </source>
</evidence>
<dbReference type="GO" id="GO:0005737">
    <property type="term" value="C:cytoplasm"/>
    <property type="evidence" value="ECO:0000318"/>
    <property type="project" value="GO_Central"/>
</dbReference>
<dbReference type="InterPro" id="IPR013912">
    <property type="entry name" value="Adenylate_cyclase-assoc_CAP_C"/>
</dbReference>
<comment type="similarity">
    <text evidence="1">Belongs to the CAP family.</text>
</comment>
<dbReference type="InterPro" id="IPR016098">
    <property type="entry name" value="CAP/MinC_C"/>
</dbReference>
<organism evidence="4 5">
    <name type="scientific">Lactuca sativa</name>
    <name type="common">Garden lettuce</name>
    <dbReference type="NCBI Taxonomy" id="4236"/>
    <lineage>
        <taxon>Eukaryota</taxon>
        <taxon>Viridiplantae</taxon>
        <taxon>Streptophyta</taxon>
        <taxon>Embryophyta</taxon>
        <taxon>Tracheophyta</taxon>
        <taxon>Spermatophyta</taxon>
        <taxon>Magnoliopsida</taxon>
        <taxon>eudicotyledons</taxon>
        <taxon>Gunneridae</taxon>
        <taxon>Pentapetalae</taxon>
        <taxon>asterids</taxon>
        <taxon>campanulids</taxon>
        <taxon>Asterales</taxon>
        <taxon>Asteraceae</taxon>
        <taxon>Cichorioideae</taxon>
        <taxon>Cichorieae</taxon>
        <taxon>Lactucinae</taxon>
        <taxon>Lactuca</taxon>
    </lineage>
</organism>
<dbReference type="PROSITE" id="PS01088">
    <property type="entry name" value="CAP_1"/>
    <property type="match status" value="1"/>
</dbReference>
<comment type="caution">
    <text evidence="4">The sequence shown here is derived from an EMBL/GenBank/DDBJ whole genome shotgun (WGS) entry which is preliminary data.</text>
</comment>
<feature type="compositionally biased region" description="Low complexity" evidence="2">
    <location>
        <begin position="250"/>
        <end position="278"/>
    </location>
</feature>
<name>A0A9R1V0Y0_LACSA</name>
<dbReference type="Proteomes" id="UP000235145">
    <property type="component" value="Unassembled WGS sequence"/>
</dbReference>
<accession>A0A9R1V0Y0</accession>
<dbReference type="PANTHER" id="PTHR10652">
    <property type="entry name" value="ADENYLYL CYCLASE-ASSOCIATED PROTEIN"/>
    <property type="match status" value="1"/>
</dbReference>
<dbReference type="SUPFAM" id="SSF69340">
    <property type="entry name" value="C-terminal domain of adenylylcyclase associated protein"/>
    <property type="match status" value="1"/>
</dbReference>
<dbReference type="SUPFAM" id="SSF101278">
    <property type="entry name" value="N-terminal domain of adenylylcyclase associated protein, CAP"/>
    <property type="match status" value="2"/>
</dbReference>
<gene>
    <name evidence="4" type="ORF">LSAT_V11C700377680</name>
</gene>
<dbReference type="Pfam" id="PF08603">
    <property type="entry name" value="CAP_C"/>
    <property type="match status" value="1"/>
</dbReference>
<dbReference type="GO" id="GO:0008179">
    <property type="term" value="F:adenylate cyclase binding"/>
    <property type="evidence" value="ECO:0000318"/>
    <property type="project" value="GO_Central"/>
</dbReference>
<dbReference type="Pfam" id="PF21938">
    <property type="entry name" value="CAP_N"/>
    <property type="match status" value="2"/>
</dbReference>
<evidence type="ECO:0000313" key="5">
    <source>
        <dbReference type="Proteomes" id="UP000235145"/>
    </source>
</evidence>
<proteinExistence type="inferred from homology"/>
<dbReference type="InterPro" id="IPR053950">
    <property type="entry name" value="CAP_N"/>
</dbReference>
<dbReference type="GO" id="GO:0007015">
    <property type="term" value="P:actin filament organization"/>
    <property type="evidence" value="ECO:0000318"/>
    <property type="project" value="GO_Central"/>
</dbReference>